<dbReference type="EMBL" id="VCAZ01000082">
    <property type="protein sequence ID" value="TSQ12693.1"/>
    <property type="molecule type" value="Genomic_DNA"/>
</dbReference>
<proteinExistence type="predicted"/>
<organism evidence="1 2">
    <name type="scientific">Bagarius yarrelli</name>
    <name type="common">Goonch</name>
    <name type="synonym">Bagrus yarrelli</name>
    <dbReference type="NCBI Taxonomy" id="175774"/>
    <lineage>
        <taxon>Eukaryota</taxon>
        <taxon>Metazoa</taxon>
        <taxon>Chordata</taxon>
        <taxon>Craniata</taxon>
        <taxon>Vertebrata</taxon>
        <taxon>Euteleostomi</taxon>
        <taxon>Actinopterygii</taxon>
        <taxon>Neopterygii</taxon>
        <taxon>Teleostei</taxon>
        <taxon>Ostariophysi</taxon>
        <taxon>Siluriformes</taxon>
        <taxon>Sisoridae</taxon>
        <taxon>Sisorinae</taxon>
        <taxon>Bagarius</taxon>
    </lineage>
</organism>
<dbReference type="Proteomes" id="UP000319801">
    <property type="component" value="Unassembled WGS sequence"/>
</dbReference>
<comment type="caution">
    <text evidence="1">The sequence shown here is derived from an EMBL/GenBank/DDBJ whole genome shotgun (WGS) entry which is preliminary data.</text>
</comment>
<sequence length="77" mass="8880">MSTAPYRLTSQTLRWDEYGIDSQTSEEKGAAYGEQTMSSRNRVIWKYLTVSSRTPRRHVFTLVSHGRIVVRLFPSSV</sequence>
<gene>
    <name evidence="1" type="ORF">Baya_10773</name>
</gene>
<reference evidence="1 2" key="1">
    <citation type="journal article" date="2019" name="Genome Biol. Evol.">
        <title>Whole-Genome Sequencing of the Giant Devil Catfish, Bagarius yarrelli.</title>
        <authorList>
            <person name="Jiang W."/>
            <person name="Lv Y."/>
            <person name="Cheng L."/>
            <person name="Yang K."/>
            <person name="Chao B."/>
            <person name="Wang X."/>
            <person name="Li Y."/>
            <person name="Pan X."/>
            <person name="You X."/>
            <person name="Zhang Y."/>
            <person name="Yang J."/>
            <person name="Li J."/>
            <person name="Zhang X."/>
            <person name="Liu S."/>
            <person name="Sun C."/>
            <person name="Yang J."/>
            <person name="Shi Q."/>
        </authorList>
    </citation>
    <scope>NUCLEOTIDE SEQUENCE [LARGE SCALE GENOMIC DNA]</scope>
    <source>
        <strain evidence="1">JWS20170419001</strain>
        <tissue evidence="1">Muscle</tissue>
    </source>
</reference>
<accession>A0A556UZB3</accession>
<protein>
    <submittedName>
        <fullName evidence="1">Uncharacterized protein</fullName>
    </submittedName>
</protein>
<evidence type="ECO:0000313" key="2">
    <source>
        <dbReference type="Proteomes" id="UP000319801"/>
    </source>
</evidence>
<name>A0A556UZB3_BAGYA</name>
<keyword evidence="2" id="KW-1185">Reference proteome</keyword>
<evidence type="ECO:0000313" key="1">
    <source>
        <dbReference type="EMBL" id="TSQ12693.1"/>
    </source>
</evidence>
<dbReference type="AlphaFoldDB" id="A0A556UZB3"/>